<organism evidence="1">
    <name type="scientific">Sesamum radiatum</name>
    <name type="common">Black benniseed</name>
    <dbReference type="NCBI Taxonomy" id="300843"/>
    <lineage>
        <taxon>Eukaryota</taxon>
        <taxon>Viridiplantae</taxon>
        <taxon>Streptophyta</taxon>
        <taxon>Embryophyta</taxon>
        <taxon>Tracheophyta</taxon>
        <taxon>Spermatophyta</taxon>
        <taxon>Magnoliopsida</taxon>
        <taxon>eudicotyledons</taxon>
        <taxon>Gunneridae</taxon>
        <taxon>Pentapetalae</taxon>
        <taxon>asterids</taxon>
        <taxon>lamiids</taxon>
        <taxon>Lamiales</taxon>
        <taxon>Pedaliaceae</taxon>
        <taxon>Sesamum</taxon>
    </lineage>
</organism>
<comment type="caution">
    <text evidence="1">The sequence shown here is derived from an EMBL/GenBank/DDBJ whole genome shotgun (WGS) entry which is preliminary data.</text>
</comment>
<reference evidence="1" key="2">
    <citation type="journal article" date="2024" name="Plant">
        <title>Genomic evolution and insights into agronomic trait innovations of Sesamum species.</title>
        <authorList>
            <person name="Miao H."/>
            <person name="Wang L."/>
            <person name="Qu L."/>
            <person name="Liu H."/>
            <person name="Sun Y."/>
            <person name="Le M."/>
            <person name="Wang Q."/>
            <person name="Wei S."/>
            <person name="Zheng Y."/>
            <person name="Lin W."/>
            <person name="Duan Y."/>
            <person name="Cao H."/>
            <person name="Xiong S."/>
            <person name="Wang X."/>
            <person name="Wei L."/>
            <person name="Li C."/>
            <person name="Ma Q."/>
            <person name="Ju M."/>
            <person name="Zhao R."/>
            <person name="Li G."/>
            <person name="Mu C."/>
            <person name="Tian Q."/>
            <person name="Mei H."/>
            <person name="Zhang T."/>
            <person name="Gao T."/>
            <person name="Zhang H."/>
        </authorList>
    </citation>
    <scope>NUCLEOTIDE SEQUENCE</scope>
    <source>
        <strain evidence="1">G02</strain>
    </source>
</reference>
<evidence type="ECO:0000313" key="1">
    <source>
        <dbReference type="EMBL" id="KAL0302924.1"/>
    </source>
</evidence>
<accession>A0AAW2K7R8</accession>
<reference evidence="1" key="1">
    <citation type="submission" date="2020-06" db="EMBL/GenBank/DDBJ databases">
        <authorList>
            <person name="Li T."/>
            <person name="Hu X."/>
            <person name="Zhang T."/>
            <person name="Song X."/>
            <person name="Zhang H."/>
            <person name="Dai N."/>
            <person name="Sheng W."/>
            <person name="Hou X."/>
            <person name="Wei L."/>
        </authorList>
    </citation>
    <scope>NUCLEOTIDE SEQUENCE</scope>
    <source>
        <strain evidence="1">G02</strain>
        <tissue evidence="1">Leaf</tissue>
    </source>
</reference>
<gene>
    <name evidence="1" type="ORF">Sradi_6160500</name>
</gene>
<dbReference type="AlphaFoldDB" id="A0AAW2K7R8"/>
<sequence>MASTAMVEGLEKKRKIEEEWRSIYATKQSLTRADFPPDFTFGVATAAFQVPVCFYGEILMRPVSYNSLSGILKLPTCSMQRVLRMMLTVEGACDEDGRGPSIWDAFSHAHDGLGTKVNIEGIRHYNNVINALLDK</sequence>
<dbReference type="Gene3D" id="3.20.20.80">
    <property type="entry name" value="Glycosidases"/>
    <property type="match status" value="1"/>
</dbReference>
<dbReference type="InterPro" id="IPR017853">
    <property type="entry name" value="GH"/>
</dbReference>
<protein>
    <submittedName>
        <fullName evidence="1">Uncharacterized protein</fullName>
    </submittedName>
</protein>
<dbReference type="EMBL" id="JACGWJ010000029">
    <property type="protein sequence ID" value="KAL0302924.1"/>
    <property type="molecule type" value="Genomic_DNA"/>
</dbReference>
<name>A0AAW2K7R8_SESRA</name>
<proteinExistence type="predicted"/>
<feature type="non-terminal residue" evidence="1">
    <location>
        <position position="135"/>
    </location>
</feature>
<dbReference type="SUPFAM" id="SSF51445">
    <property type="entry name" value="(Trans)glycosidases"/>
    <property type="match status" value="1"/>
</dbReference>